<feature type="compositionally biased region" description="Basic and acidic residues" evidence="1">
    <location>
        <begin position="22"/>
        <end position="37"/>
    </location>
</feature>
<name>A0AAV7QFZ4_PLEWA</name>
<feature type="compositionally biased region" description="Acidic residues" evidence="1">
    <location>
        <begin position="61"/>
        <end position="77"/>
    </location>
</feature>
<dbReference type="Proteomes" id="UP001066276">
    <property type="component" value="Chromosome 6"/>
</dbReference>
<proteinExistence type="predicted"/>
<comment type="caution">
    <text evidence="2">The sequence shown here is derived from an EMBL/GenBank/DDBJ whole genome shotgun (WGS) entry which is preliminary data.</text>
</comment>
<accession>A0AAV7QFZ4</accession>
<protein>
    <submittedName>
        <fullName evidence="2">Uncharacterized protein</fullName>
    </submittedName>
</protein>
<sequence length="110" mass="11886">MGEQHKTRWEEGSSRAAVPEQDAARELHAAGRQEATREAAPATEDAPTDPREESGTRGIEGAEEESDDVEDGPDVWTEDWKTQPGDVYLSTTTQESCVSVVNASGRMGVP</sequence>
<keyword evidence="3" id="KW-1185">Reference proteome</keyword>
<feature type="compositionally biased region" description="Basic and acidic residues" evidence="1">
    <location>
        <begin position="1"/>
        <end position="13"/>
    </location>
</feature>
<evidence type="ECO:0000313" key="3">
    <source>
        <dbReference type="Proteomes" id="UP001066276"/>
    </source>
</evidence>
<organism evidence="2 3">
    <name type="scientific">Pleurodeles waltl</name>
    <name type="common">Iberian ribbed newt</name>
    <dbReference type="NCBI Taxonomy" id="8319"/>
    <lineage>
        <taxon>Eukaryota</taxon>
        <taxon>Metazoa</taxon>
        <taxon>Chordata</taxon>
        <taxon>Craniata</taxon>
        <taxon>Vertebrata</taxon>
        <taxon>Euteleostomi</taxon>
        <taxon>Amphibia</taxon>
        <taxon>Batrachia</taxon>
        <taxon>Caudata</taxon>
        <taxon>Salamandroidea</taxon>
        <taxon>Salamandridae</taxon>
        <taxon>Pleurodelinae</taxon>
        <taxon>Pleurodeles</taxon>
    </lineage>
</organism>
<feature type="region of interest" description="Disordered" evidence="1">
    <location>
        <begin position="1"/>
        <end position="88"/>
    </location>
</feature>
<evidence type="ECO:0000256" key="1">
    <source>
        <dbReference type="SAM" id="MobiDB-lite"/>
    </source>
</evidence>
<dbReference type="EMBL" id="JANPWB010000010">
    <property type="protein sequence ID" value="KAJ1137150.1"/>
    <property type="molecule type" value="Genomic_DNA"/>
</dbReference>
<gene>
    <name evidence="2" type="ORF">NDU88_003563</name>
</gene>
<dbReference type="AlphaFoldDB" id="A0AAV7QFZ4"/>
<reference evidence="2" key="1">
    <citation type="journal article" date="2022" name="bioRxiv">
        <title>Sequencing and chromosome-scale assembly of the giantPleurodeles waltlgenome.</title>
        <authorList>
            <person name="Brown T."/>
            <person name="Elewa A."/>
            <person name="Iarovenko S."/>
            <person name="Subramanian E."/>
            <person name="Araus A.J."/>
            <person name="Petzold A."/>
            <person name="Susuki M."/>
            <person name="Suzuki K.-i.T."/>
            <person name="Hayashi T."/>
            <person name="Toyoda A."/>
            <person name="Oliveira C."/>
            <person name="Osipova E."/>
            <person name="Leigh N.D."/>
            <person name="Simon A."/>
            <person name="Yun M.H."/>
        </authorList>
    </citation>
    <scope>NUCLEOTIDE SEQUENCE</scope>
    <source>
        <strain evidence="2">20211129_DDA</strain>
        <tissue evidence="2">Liver</tissue>
    </source>
</reference>
<evidence type="ECO:0000313" key="2">
    <source>
        <dbReference type="EMBL" id="KAJ1137150.1"/>
    </source>
</evidence>